<proteinExistence type="predicted"/>
<evidence type="ECO:0000313" key="1">
    <source>
        <dbReference type="EMBL" id="SFF32376.1"/>
    </source>
</evidence>
<organism evidence="1 2">
    <name type="scientific">Paenibacillus algorifonticola</name>
    <dbReference type="NCBI Taxonomy" id="684063"/>
    <lineage>
        <taxon>Bacteria</taxon>
        <taxon>Bacillati</taxon>
        <taxon>Bacillota</taxon>
        <taxon>Bacilli</taxon>
        <taxon>Bacillales</taxon>
        <taxon>Paenibacillaceae</taxon>
        <taxon>Paenibacillus</taxon>
    </lineage>
</organism>
<protein>
    <submittedName>
        <fullName evidence="1">Uncharacterized protein</fullName>
    </submittedName>
</protein>
<dbReference type="OrthoDB" id="9810250at2"/>
<reference evidence="2" key="1">
    <citation type="submission" date="2016-10" db="EMBL/GenBank/DDBJ databases">
        <authorList>
            <person name="Varghese N."/>
            <person name="Submissions S."/>
        </authorList>
    </citation>
    <scope>NUCLEOTIDE SEQUENCE [LARGE SCALE GENOMIC DNA]</scope>
    <source>
        <strain evidence="2">CGMCC 1.10223</strain>
    </source>
</reference>
<dbReference type="RefSeq" id="WP_156182407.1">
    <property type="nucleotide sequence ID" value="NZ_FONN01000026.1"/>
</dbReference>
<dbReference type="EMBL" id="FONN01000026">
    <property type="protein sequence ID" value="SFF32376.1"/>
    <property type="molecule type" value="Genomic_DNA"/>
</dbReference>
<dbReference type="Proteomes" id="UP000183410">
    <property type="component" value="Unassembled WGS sequence"/>
</dbReference>
<gene>
    <name evidence="1" type="ORF">SAMN04487969_1267</name>
</gene>
<evidence type="ECO:0000313" key="2">
    <source>
        <dbReference type="Proteomes" id="UP000183410"/>
    </source>
</evidence>
<name>A0A1I2HUH7_9BACL</name>
<accession>A0A1I2HUH7</accession>
<keyword evidence="2" id="KW-1185">Reference proteome</keyword>
<sequence length="55" mass="5854">MASQGELELAITLVSWSIYGVAHKWSHHQETPQEELAAAAAKLIRSGTGALLLPA</sequence>
<dbReference type="AlphaFoldDB" id="A0A1I2HUH7"/>